<proteinExistence type="predicted"/>
<feature type="domain" description="Reverse transcriptase zinc-binding" evidence="1">
    <location>
        <begin position="236"/>
        <end position="319"/>
    </location>
</feature>
<dbReference type="InterPro" id="IPR026960">
    <property type="entry name" value="RVT-Znf"/>
</dbReference>
<evidence type="ECO:0000313" key="2">
    <source>
        <dbReference type="EMBL" id="BAH92500.1"/>
    </source>
</evidence>
<name>C7J110_ORYSJ</name>
<dbReference type="Proteomes" id="UP000000763">
    <property type="component" value="Chromosome 4"/>
</dbReference>
<organism evidence="2 3">
    <name type="scientific">Oryza sativa subsp. japonica</name>
    <name type="common">Rice</name>
    <dbReference type="NCBI Taxonomy" id="39947"/>
    <lineage>
        <taxon>Eukaryota</taxon>
        <taxon>Viridiplantae</taxon>
        <taxon>Streptophyta</taxon>
        <taxon>Embryophyta</taxon>
        <taxon>Tracheophyta</taxon>
        <taxon>Spermatophyta</taxon>
        <taxon>Magnoliopsida</taxon>
        <taxon>Liliopsida</taxon>
        <taxon>Poales</taxon>
        <taxon>Poaceae</taxon>
        <taxon>BOP clade</taxon>
        <taxon>Oryzoideae</taxon>
        <taxon>Oryzeae</taxon>
        <taxon>Oryzinae</taxon>
        <taxon>Oryza</taxon>
        <taxon>Oryza sativa</taxon>
    </lineage>
</organism>
<protein>
    <submittedName>
        <fullName evidence="2">Os04g0177400 protein</fullName>
    </submittedName>
</protein>
<reference evidence="2 3" key="1">
    <citation type="journal article" date="2005" name="Nature">
        <title>The map-based sequence of the rice genome.</title>
        <authorList>
            <consortium name="International rice genome sequencing project (IRGSP)"/>
            <person name="Matsumoto T."/>
            <person name="Wu J."/>
            <person name="Kanamori H."/>
            <person name="Katayose Y."/>
            <person name="Fujisawa M."/>
            <person name="Namiki N."/>
            <person name="Mizuno H."/>
            <person name="Yamamoto K."/>
            <person name="Antonio B.A."/>
            <person name="Baba T."/>
            <person name="Sakata K."/>
            <person name="Nagamura Y."/>
            <person name="Aoki H."/>
            <person name="Arikawa K."/>
            <person name="Arita K."/>
            <person name="Bito T."/>
            <person name="Chiden Y."/>
            <person name="Fujitsuka N."/>
            <person name="Fukunaka R."/>
            <person name="Hamada M."/>
            <person name="Harada C."/>
            <person name="Hayashi A."/>
            <person name="Hijishita S."/>
            <person name="Honda M."/>
            <person name="Hosokawa S."/>
            <person name="Ichikawa Y."/>
            <person name="Idonuma A."/>
            <person name="Iijima M."/>
            <person name="Ikeda M."/>
            <person name="Ikeno M."/>
            <person name="Ito K."/>
            <person name="Ito S."/>
            <person name="Ito T."/>
            <person name="Ito Y."/>
            <person name="Ito Y."/>
            <person name="Iwabuchi A."/>
            <person name="Kamiya K."/>
            <person name="Karasawa W."/>
            <person name="Kurita K."/>
            <person name="Katagiri S."/>
            <person name="Kikuta A."/>
            <person name="Kobayashi H."/>
            <person name="Kobayashi N."/>
            <person name="Machita K."/>
            <person name="Maehara T."/>
            <person name="Masukawa M."/>
            <person name="Mizubayashi T."/>
            <person name="Mukai Y."/>
            <person name="Nagasaki H."/>
            <person name="Nagata Y."/>
            <person name="Naito S."/>
            <person name="Nakashima M."/>
            <person name="Nakama Y."/>
            <person name="Nakamichi Y."/>
            <person name="Nakamura M."/>
            <person name="Meguro A."/>
            <person name="Negishi M."/>
            <person name="Ohta I."/>
            <person name="Ohta T."/>
            <person name="Okamoto M."/>
            <person name="Ono N."/>
            <person name="Saji S."/>
            <person name="Sakaguchi M."/>
            <person name="Sakai K."/>
            <person name="Shibata M."/>
            <person name="Shimokawa T."/>
            <person name="Song J."/>
            <person name="Takazaki Y."/>
            <person name="Terasawa K."/>
            <person name="Tsugane M."/>
            <person name="Tsuji K."/>
            <person name="Ueda S."/>
            <person name="Waki K."/>
            <person name="Yamagata H."/>
            <person name="Yamamoto M."/>
            <person name="Yamamoto S."/>
            <person name="Yamane H."/>
            <person name="Yoshiki S."/>
            <person name="Yoshihara R."/>
            <person name="Yukawa K."/>
            <person name="Zhong H."/>
            <person name="Yano M."/>
            <person name="Yuan Q."/>
            <person name="Ouyang S."/>
            <person name="Liu J."/>
            <person name="Jones K.M."/>
            <person name="Gansberger K."/>
            <person name="Moffat K."/>
            <person name="Hill J."/>
            <person name="Bera J."/>
            <person name="Fadrosh D."/>
            <person name="Jin S."/>
            <person name="Johri S."/>
            <person name="Kim M."/>
            <person name="Overton L."/>
            <person name="Reardon M."/>
            <person name="Tsitrin T."/>
            <person name="Vuong H."/>
            <person name="Weaver B."/>
            <person name="Ciecko A."/>
            <person name="Tallon L."/>
            <person name="Jackson J."/>
            <person name="Pai G."/>
            <person name="Aken S.V."/>
            <person name="Utterback T."/>
            <person name="Reidmuller S."/>
            <person name="Feldblyum T."/>
            <person name="Hsiao J."/>
            <person name="Zismann V."/>
            <person name="Iobst S."/>
            <person name="de Vazeille A.R."/>
            <person name="Buell C.R."/>
            <person name="Ying K."/>
            <person name="Li Y."/>
            <person name="Lu T."/>
            <person name="Huang Y."/>
            <person name="Zhao Q."/>
            <person name="Feng Q."/>
            <person name="Zhang L."/>
            <person name="Zhu J."/>
            <person name="Weng Q."/>
            <person name="Mu J."/>
            <person name="Lu Y."/>
            <person name="Fan D."/>
            <person name="Liu Y."/>
            <person name="Guan J."/>
            <person name="Zhang Y."/>
            <person name="Yu S."/>
            <person name="Liu X."/>
            <person name="Zhang Y."/>
            <person name="Hong G."/>
            <person name="Han B."/>
            <person name="Choisne N."/>
            <person name="Demange N."/>
            <person name="Orjeda G."/>
            <person name="Samain S."/>
            <person name="Cattolico L."/>
            <person name="Pelletier E."/>
            <person name="Couloux A."/>
            <person name="Segurens B."/>
            <person name="Wincker P."/>
            <person name="D'Hont A."/>
            <person name="Scarpelli C."/>
            <person name="Weissenbach J."/>
            <person name="Salanoubat M."/>
            <person name="Quetier F."/>
            <person name="Yu Y."/>
            <person name="Kim H.R."/>
            <person name="Rambo T."/>
            <person name="Currie J."/>
            <person name="Collura K."/>
            <person name="Luo M."/>
            <person name="Yang T."/>
            <person name="Ammiraju J.S.S."/>
            <person name="Engler F."/>
            <person name="Soderlund C."/>
            <person name="Wing R.A."/>
            <person name="Palmer L.E."/>
            <person name="de la Bastide M."/>
            <person name="Spiegel L."/>
            <person name="Nascimento L."/>
            <person name="Zutavern T."/>
            <person name="O'Shaughnessy A."/>
            <person name="Dike S."/>
            <person name="Dedhia N."/>
            <person name="Preston R."/>
            <person name="Balija V."/>
            <person name="McCombie W.R."/>
            <person name="Chow T."/>
            <person name="Chen H."/>
            <person name="Chung M."/>
            <person name="Chen C."/>
            <person name="Shaw J."/>
            <person name="Wu H."/>
            <person name="Hsiao K."/>
            <person name="Chao Y."/>
            <person name="Chu M."/>
            <person name="Cheng C."/>
            <person name="Hour A."/>
            <person name="Lee P."/>
            <person name="Lin S."/>
            <person name="Lin Y."/>
            <person name="Liou J."/>
            <person name="Liu S."/>
            <person name="Hsing Y."/>
            <person name="Raghuvanshi S."/>
            <person name="Mohanty A."/>
            <person name="Bharti A.K."/>
            <person name="Gaur A."/>
            <person name="Gupta V."/>
            <person name="Kumar D."/>
            <person name="Ravi V."/>
            <person name="Vij S."/>
            <person name="Kapur A."/>
            <person name="Khurana P."/>
            <person name="Khurana P."/>
            <person name="Khurana J.P."/>
            <person name="Tyagi A.K."/>
            <person name="Gaikwad K."/>
            <person name="Singh A."/>
            <person name="Dalal V."/>
            <person name="Srivastava S."/>
            <person name="Dixit A."/>
            <person name="Pal A.K."/>
            <person name="Ghazi I.A."/>
            <person name="Yadav M."/>
            <person name="Pandit A."/>
            <person name="Bhargava A."/>
            <person name="Sureshbabu K."/>
            <person name="Batra K."/>
            <person name="Sharma T.R."/>
            <person name="Mohapatra T."/>
            <person name="Singh N.K."/>
            <person name="Messing J."/>
            <person name="Nelson A.B."/>
            <person name="Fuks G."/>
            <person name="Kavchok S."/>
            <person name="Keizer G."/>
            <person name="Linton E."/>
            <person name="Llaca V."/>
            <person name="Song R."/>
            <person name="Tanyolac B."/>
            <person name="Young S."/>
            <person name="Ho-Il K."/>
            <person name="Hahn J.H."/>
            <person name="Sangsakoo G."/>
            <person name="Vanavichit A."/>
            <person name="de Mattos Luiz.A.T."/>
            <person name="Zimmer P.D."/>
            <person name="Malone G."/>
            <person name="Dellagostin O."/>
            <person name="de Oliveira A.C."/>
            <person name="Bevan M."/>
            <person name="Bancroft I."/>
            <person name="Minx P."/>
            <person name="Cordum H."/>
            <person name="Wilson R."/>
            <person name="Cheng Z."/>
            <person name="Jin W."/>
            <person name="Jiang J."/>
            <person name="Leong S.A."/>
            <person name="Iwama H."/>
            <person name="Gojobori T."/>
            <person name="Itoh T."/>
            <person name="Niimura Y."/>
            <person name="Fujii Y."/>
            <person name="Habara T."/>
            <person name="Sakai H."/>
            <person name="Sato Y."/>
            <person name="Wilson G."/>
            <person name="Kumar K."/>
            <person name="McCouch S."/>
            <person name="Juretic N."/>
            <person name="Hoen D."/>
            <person name="Wright S."/>
            <person name="Bruskiewich R."/>
            <person name="Bureau T."/>
            <person name="Miyao A."/>
            <person name="Hirochika H."/>
            <person name="Nishikawa T."/>
            <person name="Kadowaki K."/>
            <person name="Sugiura M."/>
            <person name="Burr B."/>
            <person name="Sasaki T."/>
        </authorList>
    </citation>
    <scope>NUCLEOTIDE SEQUENCE [LARGE SCALE GENOMIC DNA]</scope>
    <source>
        <strain evidence="3">cv. Nipponbare</strain>
    </source>
</reference>
<dbReference type="AlphaFoldDB" id="C7J110"/>
<evidence type="ECO:0000313" key="3">
    <source>
        <dbReference type="Proteomes" id="UP000000763"/>
    </source>
</evidence>
<dbReference type="Pfam" id="PF13966">
    <property type="entry name" value="zf-RVT"/>
    <property type="match status" value="1"/>
</dbReference>
<dbReference type="PANTHER" id="PTHR36617:SF5">
    <property type="entry name" value="OS05G0421675 PROTEIN"/>
    <property type="match status" value="1"/>
</dbReference>
<dbReference type="EMBL" id="AP008210">
    <property type="protein sequence ID" value="BAH92500.1"/>
    <property type="molecule type" value="Genomic_DNA"/>
</dbReference>
<dbReference type="KEGG" id="dosa:Os04g0177400"/>
<feature type="non-terminal residue" evidence="2">
    <location>
        <position position="360"/>
    </location>
</feature>
<evidence type="ECO:0000259" key="1">
    <source>
        <dbReference type="Pfam" id="PF13966"/>
    </source>
</evidence>
<gene>
    <name evidence="2" type="ordered locus">Os04g0177400</name>
</gene>
<sequence length="360" mass="41409">MGNLSHAGRAIQINACLSSIPSYAMGFYSLPEGVHHKFDSVRGRYYWAGNKINGKYHMVKWEDMAFPKDFGGLGFTETRAMNIALLAKWIFKLESPDQSLCTSLLRNKYLQEGGVFQCRAEEGSQFWKGVLSTRDWVKLGTEWLVGDGRHILFWKDVWVHPCPLKTSFPLLFEICNQQSILVAEIKQAGIEGLSFRRSFGPREMDEWEELRVIIENISTSQTYDTLRWALKDNKTFTTQSLYRVLTFRGMIDTQLQQLWSAPCPLKIKHFIWLGLRDRIQASANLAKKGWSGSVLCLLCGEPETTKHIIFRCPMATFVWCLCRDVLGWDRIPVNFDDFFCLAQLRTVFKHMNVKLALLAA</sequence>
<accession>C7J110</accession>
<dbReference type="PANTHER" id="PTHR36617">
    <property type="entry name" value="PROTEIN, PUTATIVE-RELATED"/>
    <property type="match status" value="1"/>
</dbReference>
<reference evidence="3" key="2">
    <citation type="journal article" date="2008" name="Nucleic Acids Res.">
        <title>The rice annotation project database (RAP-DB): 2008 update.</title>
        <authorList>
            <consortium name="The rice annotation project (RAP)"/>
        </authorList>
    </citation>
    <scope>GENOME REANNOTATION</scope>
    <source>
        <strain evidence="3">cv. Nipponbare</strain>
    </source>
</reference>